<accession>A0AAN9C0K3</accession>
<evidence type="ECO:0000313" key="3">
    <source>
        <dbReference type="Proteomes" id="UP001374579"/>
    </source>
</evidence>
<reference evidence="2 3" key="1">
    <citation type="submission" date="2024-02" db="EMBL/GenBank/DDBJ databases">
        <title>Chromosome-scale genome assembly of the rough periwinkle Littorina saxatilis.</title>
        <authorList>
            <person name="De Jode A."/>
            <person name="Faria R."/>
            <person name="Formenti G."/>
            <person name="Sims Y."/>
            <person name="Smith T.P."/>
            <person name="Tracey A."/>
            <person name="Wood J.M.D."/>
            <person name="Zagrodzka Z.B."/>
            <person name="Johannesson K."/>
            <person name="Butlin R.K."/>
            <person name="Leder E.H."/>
        </authorList>
    </citation>
    <scope>NUCLEOTIDE SEQUENCE [LARGE SCALE GENOMIC DNA]</scope>
    <source>
        <strain evidence="2">Snail1</strain>
        <tissue evidence="2">Muscle</tissue>
    </source>
</reference>
<keyword evidence="3" id="KW-1185">Reference proteome</keyword>
<protein>
    <recommendedName>
        <fullName evidence="1">Apple domain-containing protein</fullName>
    </recommendedName>
</protein>
<organism evidence="2 3">
    <name type="scientific">Littorina saxatilis</name>
    <dbReference type="NCBI Taxonomy" id="31220"/>
    <lineage>
        <taxon>Eukaryota</taxon>
        <taxon>Metazoa</taxon>
        <taxon>Spiralia</taxon>
        <taxon>Lophotrochozoa</taxon>
        <taxon>Mollusca</taxon>
        <taxon>Gastropoda</taxon>
        <taxon>Caenogastropoda</taxon>
        <taxon>Littorinimorpha</taxon>
        <taxon>Littorinoidea</taxon>
        <taxon>Littorinidae</taxon>
        <taxon>Littorina</taxon>
    </lineage>
</organism>
<dbReference type="PROSITE" id="PS50948">
    <property type="entry name" value="PAN"/>
    <property type="match status" value="1"/>
</dbReference>
<dbReference type="EMBL" id="JBAMIC010000001">
    <property type="protein sequence ID" value="KAK7115086.1"/>
    <property type="molecule type" value="Genomic_DNA"/>
</dbReference>
<evidence type="ECO:0000259" key="1">
    <source>
        <dbReference type="PROSITE" id="PS50948"/>
    </source>
</evidence>
<dbReference type="Proteomes" id="UP001374579">
    <property type="component" value="Unassembled WGS sequence"/>
</dbReference>
<gene>
    <name evidence="2" type="ORF">V1264_001026</name>
</gene>
<dbReference type="InterPro" id="IPR003609">
    <property type="entry name" value="Pan_app"/>
</dbReference>
<name>A0AAN9C0K3_9CAEN</name>
<dbReference type="Pfam" id="PF00024">
    <property type="entry name" value="PAN_1"/>
    <property type="match status" value="1"/>
</dbReference>
<feature type="domain" description="Apple" evidence="1">
    <location>
        <begin position="120"/>
        <end position="206"/>
    </location>
</feature>
<evidence type="ECO:0000313" key="2">
    <source>
        <dbReference type="EMBL" id="KAK7115086.1"/>
    </source>
</evidence>
<proteinExistence type="predicted"/>
<sequence length="208" mass="23231">MTSLRDSMTSAWKISQREGVNGSVSCSLWCLREKLCVSFLYNDVTHDCHLFAVVHKVADMTSSSVGYRYYDTCRAAGYYGASCTADGECRLTKTRCFHDRCRCQPGYSFDAHQAKCVTSCSSYGSEFEAIPEYFIDSNNEESISGIDTASCLLRCRQATSYVCRTADVRISPSPACSTASVTKNDVPASDWKRLTTWATAHYQRHCRV</sequence>
<dbReference type="AlphaFoldDB" id="A0AAN9C0K3"/>
<comment type="caution">
    <text evidence="2">The sequence shown here is derived from an EMBL/GenBank/DDBJ whole genome shotgun (WGS) entry which is preliminary data.</text>
</comment>